<organism evidence="1 2">
    <name type="scientific">Tetrahymena thermophila (strain SB210)</name>
    <dbReference type="NCBI Taxonomy" id="312017"/>
    <lineage>
        <taxon>Eukaryota</taxon>
        <taxon>Sar</taxon>
        <taxon>Alveolata</taxon>
        <taxon>Ciliophora</taxon>
        <taxon>Intramacronucleata</taxon>
        <taxon>Oligohymenophorea</taxon>
        <taxon>Hymenostomatida</taxon>
        <taxon>Tetrahymenina</taxon>
        <taxon>Tetrahymenidae</taxon>
        <taxon>Tetrahymena</taxon>
    </lineage>
</organism>
<evidence type="ECO:0000313" key="1">
    <source>
        <dbReference type="EMBL" id="EWS72158.1"/>
    </source>
</evidence>
<sequence>TQQVYLVIHYRSHYSIQRRVVNKQKRSCILTLIETKKLQRLNNIFKIACKINSISNCNQKKSKKLKQSSQKYQFQEYWITYQIQIQKTFHNNRNIKISFQINEYSNSRRSRHEQKKK</sequence>
<dbReference type="AlphaFoldDB" id="W7X6Z1"/>
<dbReference type="GeneID" id="24440256"/>
<reference evidence="2" key="1">
    <citation type="journal article" date="2006" name="PLoS Biol.">
        <title>Macronuclear genome sequence of the ciliate Tetrahymena thermophila, a model eukaryote.</title>
        <authorList>
            <person name="Eisen J.A."/>
            <person name="Coyne R.S."/>
            <person name="Wu M."/>
            <person name="Wu D."/>
            <person name="Thiagarajan M."/>
            <person name="Wortman J.R."/>
            <person name="Badger J.H."/>
            <person name="Ren Q."/>
            <person name="Amedeo P."/>
            <person name="Jones K.M."/>
            <person name="Tallon L.J."/>
            <person name="Delcher A.L."/>
            <person name="Salzberg S.L."/>
            <person name="Silva J.C."/>
            <person name="Haas B.J."/>
            <person name="Majoros W.H."/>
            <person name="Farzad M."/>
            <person name="Carlton J.M."/>
            <person name="Smith R.K. Jr."/>
            <person name="Garg J."/>
            <person name="Pearlman R.E."/>
            <person name="Karrer K.M."/>
            <person name="Sun L."/>
            <person name="Manning G."/>
            <person name="Elde N.C."/>
            <person name="Turkewitz A.P."/>
            <person name="Asai D.J."/>
            <person name="Wilkes D.E."/>
            <person name="Wang Y."/>
            <person name="Cai H."/>
            <person name="Collins K."/>
            <person name="Stewart B.A."/>
            <person name="Lee S.R."/>
            <person name="Wilamowska K."/>
            <person name="Weinberg Z."/>
            <person name="Ruzzo W.L."/>
            <person name="Wloga D."/>
            <person name="Gaertig J."/>
            <person name="Frankel J."/>
            <person name="Tsao C.-C."/>
            <person name="Gorovsky M.A."/>
            <person name="Keeling P.J."/>
            <person name="Waller R.F."/>
            <person name="Patron N.J."/>
            <person name="Cherry J.M."/>
            <person name="Stover N.A."/>
            <person name="Krieger C.J."/>
            <person name="del Toro C."/>
            <person name="Ryder H.F."/>
            <person name="Williamson S.C."/>
            <person name="Barbeau R.A."/>
            <person name="Hamilton E.P."/>
            <person name="Orias E."/>
        </authorList>
    </citation>
    <scope>NUCLEOTIDE SEQUENCE [LARGE SCALE GENOMIC DNA]</scope>
    <source>
        <strain evidence="2">SB210</strain>
    </source>
</reference>
<accession>W7X6Z1</accession>
<dbReference type="KEGG" id="tet:TTHERM_000694549"/>
<dbReference type="RefSeq" id="XP_012655289.1">
    <property type="nucleotide sequence ID" value="XM_012799835.1"/>
</dbReference>
<feature type="non-terminal residue" evidence="1">
    <location>
        <position position="1"/>
    </location>
</feature>
<gene>
    <name evidence="1" type="ORF">TTHERM_000694549</name>
</gene>
<dbReference type="InParanoid" id="W7X6Z1"/>
<dbReference type="EMBL" id="GG662488">
    <property type="protein sequence ID" value="EWS72158.1"/>
    <property type="molecule type" value="Genomic_DNA"/>
</dbReference>
<protein>
    <submittedName>
        <fullName evidence="1">Uncharacterized protein</fullName>
    </submittedName>
</protein>
<evidence type="ECO:0000313" key="2">
    <source>
        <dbReference type="Proteomes" id="UP000009168"/>
    </source>
</evidence>
<proteinExistence type="predicted"/>
<keyword evidence="2" id="KW-1185">Reference proteome</keyword>
<name>W7X6Z1_TETTS</name>
<dbReference type="Proteomes" id="UP000009168">
    <property type="component" value="Unassembled WGS sequence"/>
</dbReference>